<evidence type="ECO:0000313" key="21">
    <source>
        <dbReference type="Proteomes" id="UP000441208"/>
    </source>
</evidence>
<evidence type="ECO:0000313" key="15">
    <source>
        <dbReference type="EMBL" id="KAE9294323.1"/>
    </source>
</evidence>
<dbReference type="Proteomes" id="UP000441208">
    <property type="component" value="Unassembled WGS sequence"/>
</dbReference>
<accession>A0A6A3EW45</accession>
<evidence type="ECO:0000313" key="5">
    <source>
        <dbReference type="EMBL" id="KAE9086480.1"/>
    </source>
</evidence>
<evidence type="ECO:0000313" key="14">
    <source>
        <dbReference type="EMBL" id="KAE9294317.1"/>
    </source>
</evidence>
<dbReference type="EMBL" id="QXGE01001321">
    <property type="protein sequence ID" value="KAE9294317.1"/>
    <property type="molecule type" value="Genomic_DNA"/>
</dbReference>
<evidence type="ECO:0000313" key="20">
    <source>
        <dbReference type="Proteomes" id="UP000440732"/>
    </source>
</evidence>
<evidence type="ECO:0000313" key="10">
    <source>
        <dbReference type="EMBL" id="KAE9191658.1"/>
    </source>
</evidence>
<dbReference type="EMBL" id="QXFX01001364">
    <property type="protein sequence ID" value="KAE9091551.1"/>
    <property type="molecule type" value="Genomic_DNA"/>
</dbReference>
<dbReference type="EMBL" id="QXGF01000705">
    <property type="protein sequence ID" value="KAE8936597.1"/>
    <property type="molecule type" value="Genomic_DNA"/>
</dbReference>
<organism evidence="1 16">
    <name type="scientific">Phytophthora fragariae</name>
    <dbReference type="NCBI Taxonomy" id="53985"/>
    <lineage>
        <taxon>Eukaryota</taxon>
        <taxon>Sar</taxon>
        <taxon>Stramenopiles</taxon>
        <taxon>Oomycota</taxon>
        <taxon>Peronosporomycetes</taxon>
        <taxon>Peronosporales</taxon>
        <taxon>Peronosporaceae</taxon>
        <taxon>Phytophthora</taxon>
    </lineage>
</organism>
<proteinExistence type="predicted"/>
<evidence type="ECO:0000313" key="18">
    <source>
        <dbReference type="Proteomes" id="UP000437068"/>
    </source>
</evidence>
<dbReference type="EMBL" id="QXGC01001718">
    <property type="protein sequence ID" value="KAE9197325.1"/>
    <property type="molecule type" value="Genomic_DNA"/>
</dbReference>
<evidence type="ECO:0000313" key="8">
    <source>
        <dbReference type="EMBL" id="KAE9122384.1"/>
    </source>
</evidence>
<evidence type="ECO:0000313" key="9">
    <source>
        <dbReference type="EMBL" id="KAE9191653.1"/>
    </source>
</evidence>
<dbReference type="Proteomes" id="UP000429523">
    <property type="component" value="Unassembled WGS sequence"/>
</dbReference>
<name>A0A6A3EW45_9STRA</name>
<evidence type="ECO:0000313" key="3">
    <source>
        <dbReference type="EMBL" id="KAE8992164.1"/>
    </source>
</evidence>
<sequence length="170" mass="19124">MALPRRLIINILNEEIWRHNAALNEVDPNGGVVGILNTGKRQFAAIAQAWNMDEVDVRAEAIRVLEECERGDTLSRDDIALIFQYELEDAPDDAGQDEDQPPRCAVVRAPDDREFPFREIIGERLTPDGLVLILDWEPSEVPVNHVRRSTCERSATPSAMLALRVGRRAT</sequence>
<evidence type="ECO:0000313" key="7">
    <source>
        <dbReference type="EMBL" id="KAE9091554.1"/>
    </source>
</evidence>
<dbReference type="Proteomes" id="UP000460718">
    <property type="component" value="Unassembled WGS sequence"/>
</dbReference>
<evidence type="ECO:0000313" key="23">
    <source>
        <dbReference type="Proteomes" id="UP000476176"/>
    </source>
</evidence>
<evidence type="ECO:0000313" key="22">
    <source>
        <dbReference type="Proteomes" id="UP000460718"/>
    </source>
</evidence>
<keyword evidence="17" id="KW-1185">Reference proteome</keyword>
<dbReference type="AlphaFoldDB" id="A0A6A3EW45"/>
<dbReference type="EMBL" id="QXGD01001728">
    <property type="protein sequence ID" value="KAE9200191.1"/>
    <property type="molecule type" value="Genomic_DNA"/>
</dbReference>
<dbReference type="EMBL" id="QXGB01001387">
    <property type="protein sequence ID" value="KAE9191653.1"/>
    <property type="molecule type" value="Genomic_DNA"/>
</dbReference>
<evidence type="ECO:0000313" key="17">
    <source>
        <dbReference type="Proteomes" id="UP000433483"/>
    </source>
</evidence>
<dbReference type="Proteomes" id="UP000433483">
    <property type="component" value="Unassembled WGS sequence"/>
</dbReference>
<dbReference type="EMBL" id="QXFZ01001691">
    <property type="protein sequence ID" value="KAE9086480.1"/>
    <property type="molecule type" value="Genomic_DNA"/>
</dbReference>
<evidence type="ECO:0000313" key="13">
    <source>
        <dbReference type="EMBL" id="KAE9200191.1"/>
    </source>
</evidence>
<dbReference type="Proteomes" id="UP000440367">
    <property type="component" value="Unassembled WGS sequence"/>
</dbReference>
<dbReference type="Proteomes" id="UP000440732">
    <property type="component" value="Unassembled WGS sequence"/>
</dbReference>
<gene>
    <name evidence="15" type="ORF">PF001_g17831</name>
    <name evidence="14" type="ORF">PF001_g17834</name>
    <name evidence="13" type="ORF">PF002_g21904</name>
    <name evidence="12" type="ORF">PF002_g21906</name>
    <name evidence="11" type="ORF">PF004_g19863</name>
    <name evidence="9" type="ORF">PF005_g18752</name>
    <name evidence="10" type="ORF">PF005_g18754</name>
    <name evidence="8" type="ORF">PF006_g17671</name>
    <name evidence="5" type="ORF">PF007_g20758</name>
    <name evidence="4" type="ORF">PF007_g20761</name>
    <name evidence="2" type="ORF">PF009_g13481</name>
    <name evidence="1" type="ORF">PF009_g13484</name>
    <name evidence="7" type="ORF">PF010_g18140</name>
    <name evidence="6" type="ORF">PF010_g18143</name>
    <name evidence="3" type="ORF">PF011_g17648</name>
</gene>
<reference evidence="16 17" key="1">
    <citation type="submission" date="2018-08" db="EMBL/GenBank/DDBJ databases">
        <title>Genomic investigation of the strawberry pathogen Phytophthora fragariae indicates pathogenicity is determined by transcriptional variation in three key races.</title>
        <authorList>
            <person name="Adams T.M."/>
            <person name="Armitage A.D."/>
            <person name="Sobczyk M.K."/>
            <person name="Bates H.J."/>
            <person name="Dunwell J.M."/>
            <person name="Nellist C.F."/>
            <person name="Harrison R.J."/>
        </authorList>
    </citation>
    <scope>NUCLEOTIDE SEQUENCE [LARGE SCALE GENOMIC DNA]</scope>
    <source>
        <strain evidence="14 18">A4</strain>
        <strain evidence="12 19">BC-1</strain>
        <strain evidence="11 23">BC-23</strain>
        <strain evidence="9 17">NOV-27</strain>
        <strain evidence="8 20">NOV-5</strain>
        <strain evidence="4 21">NOV-71</strain>
        <strain evidence="1 16">NOV-9</strain>
        <strain evidence="6 24">ONT-3</strain>
        <strain evidence="3 22">SCRP245</strain>
    </source>
</reference>
<dbReference type="Proteomes" id="UP000488956">
    <property type="component" value="Unassembled WGS sequence"/>
</dbReference>
<protein>
    <submittedName>
        <fullName evidence="1">Uncharacterized protein</fullName>
    </submittedName>
</protein>
<evidence type="ECO:0000313" key="11">
    <source>
        <dbReference type="EMBL" id="KAE9197325.1"/>
    </source>
</evidence>
<dbReference type="Proteomes" id="UP000476176">
    <property type="component" value="Unassembled WGS sequence"/>
</dbReference>
<dbReference type="EMBL" id="QXFW01001352">
    <property type="protein sequence ID" value="KAE8992164.1"/>
    <property type="molecule type" value="Genomic_DNA"/>
</dbReference>
<comment type="caution">
    <text evidence="1">The sequence shown here is derived from an EMBL/GenBank/DDBJ whole genome shotgun (WGS) entry which is preliminary data.</text>
</comment>
<dbReference type="EMBL" id="QXGB01001387">
    <property type="protein sequence ID" value="KAE9191658.1"/>
    <property type="molecule type" value="Genomic_DNA"/>
</dbReference>
<dbReference type="Proteomes" id="UP000437068">
    <property type="component" value="Unassembled WGS sequence"/>
</dbReference>
<evidence type="ECO:0000313" key="1">
    <source>
        <dbReference type="EMBL" id="KAE8936597.1"/>
    </source>
</evidence>
<dbReference type="EMBL" id="QXFZ01001691">
    <property type="protein sequence ID" value="KAE9086474.1"/>
    <property type="molecule type" value="Genomic_DNA"/>
</dbReference>
<evidence type="ECO:0000313" key="16">
    <source>
        <dbReference type="Proteomes" id="UP000429523"/>
    </source>
</evidence>
<dbReference type="EMBL" id="QXGE01001321">
    <property type="protein sequence ID" value="KAE9294323.1"/>
    <property type="molecule type" value="Genomic_DNA"/>
</dbReference>
<dbReference type="EMBL" id="QXGD01001728">
    <property type="protein sequence ID" value="KAE9200189.1"/>
    <property type="molecule type" value="Genomic_DNA"/>
</dbReference>
<dbReference type="OrthoDB" id="145196at2759"/>
<evidence type="ECO:0000313" key="24">
    <source>
        <dbReference type="Proteomes" id="UP000488956"/>
    </source>
</evidence>
<dbReference type="EMBL" id="QXGF01000705">
    <property type="protein sequence ID" value="KAE8936600.1"/>
    <property type="molecule type" value="Genomic_DNA"/>
</dbReference>
<evidence type="ECO:0000313" key="19">
    <source>
        <dbReference type="Proteomes" id="UP000440367"/>
    </source>
</evidence>
<evidence type="ECO:0000313" key="4">
    <source>
        <dbReference type="EMBL" id="KAE9086474.1"/>
    </source>
</evidence>
<evidence type="ECO:0000313" key="6">
    <source>
        <dbReference type="EMBL" id="KAE9091551.1"/>
    </source>
</evidence>
<evidence type="ECO:0000313" key="12">
    <source>
        <dbReference type="EMBL" id="KAE9200189.1"/>
    </source>
</evidence>
<evidence type="ECO:0000313" key="2">
    <source>
        <dbReference type="EMBL" id="KAE8936600.1"/>
    </source>
</evidence>
<dbReference type="EMBL" id="QXGA01001320">
    <property type="protein sequence ID" value="KAE9122384.1"/>
    <property type="molecule type" value="Genomic_DNA"/>
</dbReference>
<dbReference type="EMBL" id="QXFX01001364">
    <property type="protein sequence ID" value="KAE9091554.1"/>
    <property type="molecule type" value="Genomic_DNA"/>
</dbReference>